<reference evidence="11" key="2">
    <citation type="journal article" date="2021" name="PeerJ">
        <title>Extensive microbial diversity within the chicken gut microbiome revealed by metagenomics and culture.</title>
        <authorList>
            <person name="Gilroy R."/>
            <person name="Ravi A."/>
            <person name="Getino M."/>
            <person name="Pursley I."/>
            <person name="Horton D.L."/>
            <person name="Alikhan N.F."/>
            <person name="Baker D."/>
            <person name="Gharbi K."/>
            <person name="Hall N."/>
            <person name="Watson M."/>
            <person name="Adriaenssens E.M."/>
            <person name="Foster-Nyarko E."/>
            <person name="Jarju S."/>
            <person name="Secka A."/>
            <person name="Antonio M."/>
            <person name="Oren A."/>
            <person name="Chaudhuri R.R."/>
            <person name="La Ragione R."/>
            <person name="Hildebrand F."/>
            <person name="Pallen M.J."/>
        </authorList>
    </citation>
    <scope>NUCLEOTIDE SEQUENCE</scope>
    <source>
        <strain evidence="11">1063</strain>
    </source>
</reference>
<dbReference type="Gene3D" id="3.90.1150.10">
    <property type="entry name" value="Aspartate Aminotransferase, domain 1"/>
    <property type="match status" value="1"/>
</dbReference>
<dbReference type="HAMAP" id="MF_01642">
    <property type="entry name" value="DapL_aminotrans_1"/>
    <property type="match status" value="1"/>
</dbReference>
<keyword evidence="7 9" id="KW-0663">Pyridoxal phosphate</keyword>
<dbReference type="GO" id="GO:0010285">
    <property type="term" value="F:L,L-diaminopimelate aminotransferase activity"/>
    <property type="evidence" value="ECO:0007669"/>
    <property type="project" value="UniProtKB-UniRule"/>
</dbReference>
<feature type="binding site" evidence="9">
    <location>
        <position position="205"/>
    </location>
    <ligand>
        <name>pyridoxal 5'-phosphate</name>
        <dbReference type="ChEBI" id="CHEBI:597326"/>
    </ligand>
</feature>
<gene>
    <name evidence="9" type="primary">dapL</name>
    <name evidence="11" type="ORF">IAD51_06640</name>
</gene>
<dbReference type="SUPFAM" id="SSF53383">
    <property type="entry name" value="PLP-dependent transferases"/>
    <property type="match status" value="1"/>
</dbReference>
<feature type="binding site" evidence="9">
    <location>
        <position position="174"/>
    </location>
    <ligand>
        <name>pyridoxal 5'-phosphate</name>
        <dbReference type="ChEBI" id="CHEBI:597326"/>
    </ligand>
</feature>
<comment type="caution">
    <text evidence="11">The sequence shown here is derived from an EMBL/GenBank/DDBJ whole genome shotgun (WGS) entry which is preliminary data.</text>
</comment>
<evidence type="ECO:0000256" key="5">
    <source>
        <dbReference type="ARBA" id="ARBA00022576"/>
    </source>
</evidence>
<accession>A0A9D1HSQ7</accession>
<dbReference type="EMBL" id="DVMN01000119">
    <property type="protein sequence ID" value="HIU21883.1"/>
    <property type="molecule type" value="Genomic_DNA"/>
</dbReference>
<dbReference type="GO" id="GO:0030170">
    <property type="term" value="F:pyridoxal phosphate binding"/>
    <property type="evidence" value="ECO:0007669"/>
    <property type="project" value="UniProtKB-UniRule"/>
</dbReference>
<dbReference type="InterPro" id="IPR019942">
    <property type="entry name" value="DapL/ALD1"/>
</dbReference>
<dbReference type="Gene3D" id="3.40.640.10">
    <property type="entry name" value="Type I PLP-dependent aspartate aminotransferase-like (Major domain)"/>
    <property type="match status" value="1"/>
</dbReference>
<feature type="binding site" evidence="9">
    <location>
        <position position="174"/>
    </location>
    <ligand>
        <name>substrate</name>
    </ligand>
</feature>
<dbReference type="InterPro" id="IPR015421">
    <property type="entry name" value="PyrdxlP-dep_Trfase_major"/>
</dbReference>
<feature type="binding site" evidence="9">
    <location>
        <position position="107"/>
    </location>
    <ligand>
        <name>substrate</name>
    </ligand>
</feature>
<comment type="cofactor">
    <cofactor evidence="1 9">
        <name>pyridoxal 5'-phosphate</name>
        <dbReference type="ChEBI" id="CHEBI:597326"/>
    </cofactor>
</comment>
<dbReference type="AlphaFoldDB" id="A0A9D1HSQ7"/>
<reference evidence="11" key="1">
    <citation type="submission" date="2020-10" db="EMBL/GenBank/DDBJ databases">
        <authorList>
            <person name="Gilroy R."/>
        </authorList>
    </citation>
    <scope>NUCLEOTIDE SEQUENCE</scope>
    <source>
        <strain evidence="11">1063</strain>
    </source>
</reference>
<evidence type="ECO:0000313" key="12">
    <source>
        <dbReference type="Proteomes" id="UP000824088"/>
    </source>
</evidence>
<evidence type="ECO:0000256" key="8">
    <source>
        <dbReference type="ARBA" id="ARBA00051934"/>
    </source>
</evidence>
<feature type="domain" description="Aminotransferase class I/classII large" evidence="10">
    <location>
        <begin position="34"/>
        <end position="385"/>
    </location>
</feature>
<feature type="binding site" evidence="9">
    <location>
        <position position="244"/>
    </location>
    <ligand>
        <name>pyridoxal 5'-phosphate</name>
        <dbReference type="ChEBI" id="CHEBI:597326"/>
    </ligand>
</feature>
<evidence type="ECO:0000256" key="3">
    <source>
        <dbReference type="ARBA" id="ARBA00013138"/>
    </source>
</evidence>
<evidence type="ECO:0000256" key="7">
    <source>
        <dbReference type="ARBA" id="ARBA00022898"/>
    </source>
</evidence>
<feature type="binding site" evidence="9">
    <location>
        <begin position="106"/>
        <end position="107"/>
    </location>
    <ligand>
        <name>pyridoxal 5'-phosphate</name>
        <dbReference type="ChEBI" id="CHEBI:597326"/>
    </ligand>
</feature>
<proteinExistence type="inferred from homology"/>
<dbReference type="InterPro" id="IPR015422">
    <property type="entry name" value="PyrdxlP-dep_Trfase_small"/>
</dbReference>
<feature type="binding site" evidence="9">
    <location>
        <position position="368"/>
    </location>
    <ligand>
        <name>substrate</name>
    </ligand>
</feature>
<comment type="subunit">
    <text evidence="9">Homodimer.</text>
</comment>
<comment type="pathway">
    <text evidence="2 9">Amino-acid biosynthesis; L-lysine biosynthesis via DAP pathway; LL-2,6-diaminopimelate from (S)-tetrahydrodipicolinate (aminotransferase route): step 1/1.</text>
</comment>
<dbReference type="FunFam" id="3.40.640.10:FF:000099">
    <property type="entry name" value="LL-diaminopimelate aminotransferase, chloroplastic"/>
    <property type="match status" value="1"/>
</dbReference>
<comment type="similarity">
    <text evidence="9">Belongs to the class-I pyridoxal-phosphate-dependent aminotransferase family. LL-diaminopimelate aminotransferase subfamily.</text>
</comment>
<feature type="binding site" evidence="9">
    <location>
        <position position="272"/>
    </location>
    <ligand>
        <name>pyridoxal 5'-phosphate</name>
        <dbReference type="ChEBI" id="CHEBI:597326"/>
    </ligand>
</feature>
<evidence type="ECO:0000313" key="11">
    <source>
        <dbReference type="EMBL" id="HIU21883.1"/>
    </source>
</evidence>
<feature type="binding site" evidence="9">
    <location>
        <begin position="233"/>
        <end position="235"/>
    </location>
    <ligand>
        <name>pyridoxal 5'-phosphate</name>
        <dbReference type="ChEBI" id="CHEBI:597326"/>
    </ligand>
</feature>
<dbReference type="CDD" id="cd00609">
    <property type="entry name" value="AAT_like"/>
    <property type="match status" value="1"/>
</dbReference>
<dbReference type="Pfam" id="PF00155">
    <property type="entry name" value="Aminotran_1_2"/>
    <property type="match status" value="1"/>
</dbReference>
<evidence type="ECO:0000256" key="2">
    <source>
        <dbReference type="ARBA" id="ARBA00004982"/>
    </source>
</evidence>
<keyword evidence="6 9" id="KW-0808">Transferase</keyword>
<keyword evidence="5 9" id="KW-0032">Aminotransferase</keyword>
<evidence type="ECO:0000256" key="4">
    <source>
        <dbReference type="ARBA" id="ARBA00018052"/>
    </source>
</evidence>
<sequence length="394" mass="43797">MKLNGNYNHLDESYLFAGIAAKVREFKEANPRADVISLGIGDVTRPLTPAAICEMHSAAYDMSREESFHGYGPEQGYHFLRDAIVRYYAAKGVEVKEDEIFVGDGAKSDIGNMVELFAKSRVLMPDPVYPAYYDVNVMAGNSVSFACGNKRNGFKPMPPAKGKFDIIYICSPNNPTGAVYTKDELKAWVDYARSTDAVIFFDAAYETFVHDPDLPTSVFQIEGARECAIEFCSFSKTAGFTGMRCGYTVVPFELADGALNKMWLRRQTTKFNGASYVVQRAAAATLGKQGIYENRKNVDYYMENARVMHEALKDAGIWHTGGVNSPYIWMQCPKGMTSWEYFDLLLEKAMVVGTPGVGFGRKGEGYFRLTAFGNAEKTARAIERLVDVTKGLKK</sequence>
<feature type="binding site" evidence="9">
    <location>
        <position position="129"/>
    </location>
    <ligand>
        <name>substrate</name>
    </ligand>
</feature>
<feature type="binding site" evidence="9">
    <location>
        <position position="71"/>
    </location>
    <ligand>
        <name>pyridoxal 5'-phosphate</name>
        <dbReference type="ChEBI" id="CHEBI:597326"/>
    </ligand>
</feature>
<feature type="binding site" evidence="9">
    <location>
        <position position="272"/>
    </location>
    <ligand>
        <name>substrate</name>
    </ligand>
</feature>
<dbReference type="InterPro" id="IPR004839">
    <property type="entry name" value="Aminotransferase_I/II_large"/>
</dbReference>
<feature type="binding site" evidence="9">
    <location>
        <position position="129"/>
    </location>
    <ligand>
        <name>pyridoxal 5'-phosphate</name>
        <dbReference type="ChEBI" id="CHEBI:597326"/>
    </ligand>
</feature>
<dbReference type="Proteomes" id="UP000824088">
    <property type="component" value="Unassembled WGS sequence"/>
</dbReference>
<evidence type="ECO:0000256" key="9">
    <source>
        <dbReference type="HAMAP-Rule" id="MF_01642"/>
    </source>
</evidence>
<dbReference type="GO" id="GO:0033362">
    <property type="term" value="P:lysine biosynthetic process via diaminopimelate, diaminopimelate-aminotransferase pathway"/>
    <property type="evidence" value="ECO:0007669"/>
    <property type="project" value="UniProtKB-UniRule"/>
</dbReference>
<protein>
    <recommendedName>
        <fullName evidence="4 9">LL-diaminopimelate aminotransferase</fullName>
        <shortName evidence="9">DAP-AT</shortName>
        <shortName evidence="9">DAP-aminotransferase</shortName>
        <shortName evidence="9">LL-DAP-aminotransferase</shortName>
        <ecNumber evidence="3 9">2.6.1.83</ecNumber>
    </recommendedName>
</protein>
<dbReference type="EC" id="2.6.1.83" evidence="3 9"/>
<evidence type="ECO:0000256" key="6">
    <source>
        <dbReference type="ARBA" id="ARBA00022679"/>
    </source>
</evidence>
<name>A0A9D1HSQ7_9FIRM</name>
<dbReference type="NCBIfam" id="TIGR03542">
    <property type="entry name" value="DAPAT_plant"/>
    <property type="match status" value="1"/>
</dbReference>
<feature type="modified residue" description="N6-(pyridoxal phosphate)lysine" evidence="9">
    <location>
        <position position="236"/>
    </location>
</feature>
<organism evidence="11 12">
    <name type="scientific">Candidatus Limadaptatus stercorigallinarum</name>
    <dbReference type="NCBI Taxonomy" id="2840845"/>
    <lineage>
        <taxon>Bacteria</taxon>
        <taxon>Bacillati</taxon>
        <taxon>Bacillota</taxon>
        <taxon>Clostridia</taxon>
        <taxon>Eubacteriales</taxon>
        <taxon>Candidatus Limadaptatus</taxon>
    </lineage>
</organism>
<dbReference type="PANTHER" id="PTHR43144">
    <property type="entry name" value="AMINOTRANSFERASE"/>
    <property type="match status" value="1"/>
</dbReference>
<feature type="binding site" evidence="9">
    <location>
        <position position="14"/>
    </location>
    <ligand>
        <name>substrate</name>
    </ligand>
</feature>
<evidence type="ECO:0000259" key="10">
    <source>
        <dbReference type="Pfam" id="PF00155"/>
    </source>
</evidence>
<comment type="function">
    <text evidence="9">Involved in the synthesis of meso-diaminopimelate (m-DAP or DL-DAP), required for both lysine and peptidoglycan biosynthesis. Catalyzes the direct conversion of tetrahydrodipicolinate to LL-diaminopimelate.</text>
</comment>
<evidence type="ECO:0000256" key="1">
    <source>
        <dbReference type="ARBA" id="ARBA00001933"/>
    </source>
</evidence>
<dbReference type="InterPro" id="IPR015424">
    <property type="entry name" value="PyrdxlP-dep_Trfase"/>
</dbReference>
<feature type="binding site" evidence="9">
    <location>
        <position position="41"/>
    </location>
    <ligand>
        <name>substrate</name>
    </ligand>
</feature>
<comment type="catalytic activity">
    <reaction evidence="8 9">
        <text>(2S,6S)-2,6-diaminopimelate + 2-oxoglutarate = (S)-2,3,4,5-tetrahydrodipicolinate + L-glutamate + H2O + H(+)</text>
        <dbReference type="Rhea" id="RHEA:23988"/>
        <dbReference type="ChEBI" id="CHEBI:15377"/>
        <dbReference type="ChEBI" id="CHEBI:15378"/>
        <dbReference type="ChEBI" id="CHEBI:16810"/>
        <dbReference type="ChEBI" id="CHEBI:16845"/>
        <dbReference type="ChEBI" id="CHEBI:29985"/>
        <dbReference type="ChEBI" id="CHEBI:57609"/>
        <dbReference type="EC" id="2.6.1.83"/>
    </reaction>
</comment>